<organism evidence="10 11">
    <name type="scientific">Candidatus Enterococcus murrayae</name>
    <dbReference type="NCBI Taxonomy" id="2815321"/>
    <lineage>
        <taxon>Bacteria</taxon>
        <taxon>Bacillati</taxon>
        <taxon>Bacillota</taxon>
        <taxon>Bacilli</taxon>
        <taxon>Lactobacillales</taxon>
        <taxon>Enterococcaceae</taxon>
        <taxon>Enterococcus</taxon>
    </lineage>
</organism>
<evidence type="ECO:0000313" key="10">
    <source>
        <dbReference type="EMBL" id="MBO0452128.1"/>
    </source>
</evidence>
<evidence type="ECO:0000256" key="8">
    <source>
        <dbReference type="RuleBase" id="RU368092"/>
    </source>
</evidence>
<dbReference type="Pfam" id="PF22629">
    <property type="entry name" value="ACT_AHAS_ss"/>
    <property type="match status" value="1"/>
</dbReference>
<dbReference type="InterPro" id="IPR054480">
    <property type="entry name" value="AHAS_small-like_ACT"/>
</dbReference>
<reference evidence="10 11" key="1">
    <citation type="submission" date="2021-03" db="EMBL/GenBank/DDBJ databases">
        <title>Enterococcal diversity collection.</title>
        <authorList>
            <person name="Gilmore M.S."/>
            <person name="Schwartzman J."/>
            <person name="Van Tyne D."/>
            <person name="Martin M."/>
            <person name="Earl A.M."/>
            <person name="Manson A.L."/>
            <person name="Straub T."/>
            <person name="Salamzade R."/>
            <person name="Saavedra J."/>
            <person name="Lebreton F."/>
            <person name="Prichula J."/>
            <person name="Schaufler K."/>
            <person name="Gaca A."/>
            <person name="Sgardioli B."/>
            <person name="Wagenaar J."/>
            <person name="Strong T."/>
        </authorList>
    </citation>
    <scope>NUCLEOTIDE SEQUENCE [LARGE SCALE GENOMIC DNA]</scope>
    <source>
        <strain evidence="10 11">MJM16</strain>
    </source>
</reference>
<evidence type="ECO:0000256" key="3">
    <source>
        <dbReference type="ARBA" id="ARBA00006341"/>
    </source>
</evidence>
<feature type="domain" description="ACT" evidence="9">
    <location>
        <begin position="8"/>
        <end position="82"/>
    </location>
</feature>
<dbReference type="InterPro" id="IPR019455">
    <property type="entry name" value="Acetolactate_synth_ssu_C"/>
</dbReference>
<dbReference type="NCBIfam" id="TIGR00119">
    <property type="entry name" value="acolac_sm"/>
    <property type="match status" value="1"/>
</dbReference>
<dbReference type="InterPro" id="IPR039557">
    <property type="entry name" value="AHAS_ACT"/>
</dbReference>
<evidence type="ECO:0000259" key="9">
    <source>
        <dbReference type="PROSITE" id="PS51671"/>
    </source>
</evidence>
<dbReference type="PROSITE" id="PS51671">
    <property type="entry name" value="ACT"/>
    <property type="match status" value="1"/>
</dbReference>
<sequence length="167" mass="19085">MNKTEQKWLSVYVENEAGVLAKVSGLFSGKLYNLNSLTVGETETVDTSRMTISLYSDDRTFEQIKHQLSNMVEVIQVIDYSNISIHAKEVMYVKLKYNKEMDQLLVNLKERLVFEVIDQTENELLIESINCEKKNNELVDSLRQSVVIEEMEVIRGGSVAISSLSKE</sequence>
<dbReference type="InterPro" id="IPR027271">
    <property type="entry name" value="Acetolactate_synth/TF_NikR_C"/>
</dbReference>
<protein>
    <recommendedName>
        <fullName evidence="8">Acetolactate synthase small subunit</fullName>
        <shortName evidence="8">AHAS</shortName>
        <shortName evidence="8">ALS</shortName>
        <ecNumber evidence="8">2.2.1.6</ecNumber>
    </recommendedName>
    <alternativeName>
        <fullName evidence="8">Acetohydroxy-acid synthase small subunit</fullName>
    </alternativeName>
</protein>
<comment type="similarity">
    <text evidence="3 8">Belongs to the acetolactate synthase small subunit family.</text>
</comment>
<dbReference type="Proteomes" id="UP000664495">
    <property type="component" value="Unassembled WGS sequence"/>
</dbReference>
<dbReference type="EMBL" id="JAFLVR010000018">
    <property type="protein sequence ID" value="MBO0452128.1"/>
    <property type="molecule type" value="Genomic_DNA"/>
</dbReference>
<proteinExistence type="inferred from homology"/>
<keyword evidence="8 10" id="KW-0808">Transferase</keyword>
<dbReference type="Pfam" id="PF10369">
    <property type="entry name" value="ALS_ss_C"/>
    <property type="match status" value="1"/>
</dbReference>
<dbReference type="GO" id="GO:0003984">
    <property type="term" value="F:acetolactate synthase activity"/>
    <property type="evidence" value="ECO:0007669"/>
    <property type="project" value="UniProtKB-EC"/>
</dbReference>
<dbReference type="CDD" id="cd04878">
    <property type="entry name" value="ACT_AHAS"/>
    <property type="match status" value="1"/>
</dbReference>
<dbReference type="RefSeq" id="WP_207107903.1">
    <property type="nucleotide sequence ID" value="NZ_JAFLVR010000018.1"/>
</dbReference>
<evidence type="ECO:0000256" key="4">
    <source>
        <dbReference type="ARBA" id="ARBA00011744"/>
    </source>
</evidence>
<keyword evidence="5 8" id="KW-0028">Amino-acid biosynthesis</keyword>
<comment type="pathway">
    <text evidence="2 8">Amino-acid biosynthesis; L-valine biosynthesis; L-valine from pyruvate: step 1/4.</text>
</comment>
<evidence type="ECO:0000256" key="5">
    <source>
        <dbReference type="ARBA" id="ARBA00022605"/>
    </source>
</evidence>
<dbReference type="Gene3D" id="3.30.70.1150">
    <property type="entry name" value="ACT-like. Chain A, domain 2"/>
    <property type="match status" value="1"/>
</dbReference>
<dbReference type="InterPro" id="IPR004789">
    <property type="entry name" value="Acetalactate_synth_ssu"/>
</dbReference>
<keyword evidence="6 8" id="KW-0100">Branched-chain amino acid biosynthesis</keyword>
<dbReference type="InterPro" id="IPR002912">
    <property type="entry name" value="ACT_dom"/>
</dbReference>
<dbReference type="PANTHER" id="PTHR30239:SF0">
    <property type="entry name" value="ACETOLACTATE SYNTHASE SMALL SUBUNIT 1, CHLOROPLASTIC"/>
    <property type="match status" value="1"/>
</dbReference>
<evidence type="ECO:0000256" key="7">
    <source>
        <dbReference type="ARBA" id="ARBA00048670"/>
    </source>
</evidence>
<dbReference type="NCBIfam" id="NF008864">
    <property type="entry name" value="PRK11895.1"/>
    <property type="match status" value="1"/>
</dbReference>
<dbReference type="PANTHER" id="PTHR30239">
    <property type="entry name" value="ACETOLACTATE SYNTHASE SMALL SUBUNIT"/>
    <property type="match status" value="1"/>
</dbReference>
<evidence type="ECO:0000256" key="1">
    <source>
        <dbReference type="ARBA" id="ARBA00004974"/>
    </source>
</evidence>
<dbReference type="InterPro" id="IPR045865">
    <property type="entry name" value="ACT-like_dom_sf"/>
</dbReference>
<dbReference type="EC" id="2.2.1.6" evidence="8"/>
<comment type="caution">
    <text evidence="10">The sequence shown here is derived from an EMBL/GenBank/DDBJ whole genome shotgun (WGS) entry which is preliminary data.</text>
</comment>
<gene>
    <name evidence="10" type="primary">ilvN</name>
    <name evidence="10" type="ORF">JZO85_07610</name>
</gene>
<keyword evidence="11" id="KW-1185">Reference proteome</keyword>
<comment type="subunit">
    <text evidence="4 8">Dimer of large and small chains.</text>
</comment>
<comment type="function">
    <text evidence="8">Catalyzes the conversion of 2 pyruvate molecules into acetolactate in the first common step of the biosynthetic pathway of the branched-amino acids such as leucine, isoleucine, and valine.</text>
</comment>
<accession>A0ABS3HFB2</accession>
<comment type="pathway">
    <text evidence="1 8">Amino-acid biosynthesis; L-isoleucine biosynthesis; L-isoleucine from 2-oxobutanoate: step 1/4.</text>
</comment>
<evidence type="ECO:0000256" key="6">
    <source>
        <dbReference type="ARBA" id="ARBA00023304"/>
    </source>
</evidence>
<dbReference type="SUPFAM" id="SSF55021">
    <property type="entry name" value="ACT-like"/>
    <property type="match status" value="2"/>
</dbReference>
<evidence type="ECO:0000313" key="11">
    <source>
        <dbReference type="Proteomes" id="UP000664495"/>
    </source>
</evidence>
<evidence type="ECO:0000256" key="2">
    <source>
        <dbReference type="ARBA" id="ARBA00005025"/>
    </source>
</evidence>
<dbReference type="Gene3D" id="3.30.70.260">
    <property type="match status" value="1"/>
</dbReference>
<comment type="catalytic activity">
    <reaction evidence="7 8">
        <text>2 pyruvate + H(+) = (2S)-2-acetolactate + CO2</text>
        <dbReference type="Rhea" id="RHEA:25249"/>
        <dbReference type="ChEBI" id="CHEBI:15361"/>
        <dbReference type="ChEBI" id="CHEBI:15378"/>
        <dbReference type="ChEBI" id="CHEBI:16526"/>
        <dbReference type="ChEBI" id="CHEBI:58476"/>
        <dbReference type="EC" id="2.2.1.6"/>
    </reaction>
</comment>
<name>A0ABS3HFB2_9ENTE</name>